<sequence>MDSTPVRTTLRPTLAEVARHAGVSTATASRVLNRSAPVSERVAAAVEAAAAELGYVRHRAPSGGARQTGAVAVVVFDSLAQLTTDTFHARVLRGAERELSRTGHELAVLTAPRGSRRPALAHYLCSGHVDGVLLVGLHGDDHSLPRVLQAAGVPVQCIGRPLGAAGLLYVDADNVGGAAEAVAHLLRSGRKAVATIAGPQDMAVGTDRLAGYRRAVAGTQEIVAYGDFGAASGEHAMLRLLDRRPKLDAVFAASDAMAAGALRALRRLGVRVPGDIAVVGFDDAVVAQRTSPQLTTVRQAVEEMGARAASALVRREPTAPVVLGTRLVVRESA</sequence>
<organism evidence="5 6">
    <name type="scientific">Streptacidiphilus monticola</name>
    <dbReference type="NCBI Taxonomy" id="2161674"/>
    <lineage>
        <taxon>Bacteria</taxon>
        <taxon>Bacillati</taxon>
        <taxon>Actinomycetota</taxon>
        <taxon>Actinomycetes</taxon>
        <taxon>Kitasatosporales</taxon>
        <taxon>Streptomycetaceae</taxon>
        <taxon>Streptacidiphilus</taxon>
    </lineage>
</organism>
<dbReference type="PANTHER" id="PTHR30146">
    <property type="entry name" value="LACI-RELATED TRANSCRIPTIONAL REPRESSOR"/>
    <property type="match status" value="1"/>
</dbReference>
<dbReference type="InterPro" id="IPR028082">
    <property type="entry name" value="Peripla_BP_I"/>
</dbReference>
<feature type="domain" description="HTH lacI-type" evidence="4">
    <location>
        <begin position="12"/>
        <end position="66"/>
    </location>
</feature>
<evidence type="ECO:0000256" key="1">
    <source>
        <dbReference type="ARBA" id="ARBA00023015"/>
    </source>
</evidence>
<dbReference type="RefSeq" id="WP_380584647.1">
    <property type="nucleotide sequence ID" value="NZ_JBHSQJ010000073.1"/>
</dbReference>
<name>A0ABW1G653_9ACTN</name>
<proteinExistence type="predicted"/>
<gene>
    <name evidence="5" type="ORF">ACFP3V_18115</name>
</gene>
<keyword evidence="3" id="KW-0804">Transcription</keyword>
<keyword evidence="1" id="KW-0805">Transcription regulation</keyword>
<keyword evidence="6" id="KW-1185">Reference proteome</keyword>
<dbReference type="Gene3D" id="3.40.50.2300">
    <property type="match status" value="2"/>
</dbReference>
<dbReference type="PANTHER" id="PTHR30146:SF109">
    <property type="entry name" value="HTH-TYPE TRANSCRIPTIONAL REGULATOR GALS"/>
    <property type="match status" value="1"/>
</dbReference>
<dbReference type="Pfam" id="PF13377">
    <property type="entry name" value="Peripla_BP_3"/>
    <property type="match status" value="1"/>
</dbReference>
<dbReference type="Gene3D" id="1.10.260.40">
    <property type="entry name" value="lambda repressor-like DNA-binding domains"/>
    <property type="match status" value="1"/>
</dbReference>
<dbReference type="InterPro" id="IPR046335">
    <property type="entry name" value="LacI/GalR-like_sensor"/>
</dbReference>
<dbReference type="Proteomes" id="UP001596174">
    <property type="component" value="Unassembled WGS sequence"/>
</dbReference>
<dbReference type="CDD" id="cd06267">
    <property type="entry name" value="PBP1_LacI_sugar_binding-like"/>
    <property type="match status" value="1"/>
</dbReference>
<evidence type="ECO:0000313" key="6">
    <source>
        <dbReference type="Proteomes" id="UP001596174"/>
    </source>
</evidence>
<dbReference type="SUPFAM" id="SSF47413">
    <property type="entry name" value="lambda repressor-like DNA-binding domains"/>
    <property type="match status" value="1"/>
</dbReference>
<dbReference type="Pfam" id="PF00356">
    <property type="entry name" value="LacI"/>
    <property type="match status" value="1"/>
</dbReference>
<evidence type="ECO:0000313" key="5">
    <source>
        <dbReference type="EMBL" id="MFC5909124.1"/>
    </source>
</evidence>
<evidence type="ECO:0000259" key="4">
    <source>
        <dbReference type="PROSITE" id="PS50932"/>
    </source>
</evidence>
<dbReference type="GO" id="GO:0003677">
    <property type="term" value="F:DNA binding"/>
    <property type="evidence" value="ECO:0007669"/>
    <property type="project" value="UniProtKB-KW"/>
</dbReference>
<dbReference type="SMART" id="SM00354">
    <property type="entry name" value="HTH_LACI"/>
    <property type="match status" value="1"/>
</dbReference>
<reference evidence="6" key="1">
    <citation type="journal article" date="2019" name="Int. J. Syst. Evol. Microbiol.">
        <title>The Global Catalogue of Microorganisms (GCM) 10K type strain sequencing project: providing services to taxonomists for standard genome sequencing and annotation.</title>
        <authorList>
            <consortium name="The Broad Institute Genomics Platform"/>
            <consortium name="The Broad Institute Genome Sequencing Center for Infectious Disease"/>
            <person name="Wu L."/>
            <person name="Ma J."/>
        </authorList>
    </citation>
    <scope>NUCLEOTIDE SEQUENCE [LARGE SCALE GENOMIC DNA]</scope>
    <source>
        <strain evidence="6">JCM 4816</strain>
    </source>
</reference>
<keyword evidence="2 5" id="KW-0238">DNA-binding</keyword>
<evidence type="ECO:0000256" key="3">
    <source>
        <dbReference type="ARBA" id="ARBA00023163"/>
    </source>
</evidence>
<dbReference type="InterPro" id="IPR010982">
    <property type="entry name" value="Lambda_DNA-bd_dom_sf"/>
</dbReference>
<dbReference type="PROSITE" id="PS50932">
    <property type="entry name" value="HTH_LACI_2"/>
    <property type="match status" value="1"/>
</dbReference>
<dbReference type="InterPro" id="IPR000843">
    <property type="entry name" value="HTH_LacI"/>
</dbReference>
<dbReference type="PROSITE" id="PS00356">
    <property type="entry name" value="HTH_LACI_1"/>
    <property type="match status" value="1"/>
</dbReference>
<accession>A0ABW1G653</accession>
<protein>
    <submittedName>
        <fullName evidence="5">LacI family DNA-binding transcriptional regulator</fullName>
    </submittedName>
</protein>
<dbReference type="EMBL" id="JBHSQJ010000073">
    <property type="protein sequence ID" value="MFC5909124.1"/>
    <property type="molecule type" value="Genomic_DNA"/>
</dbReference>
<comment type="caution">
    <text evidence="5">The sequence shown here is derived from an EMBL/GenBank/DDBJ whole genome shotgun (WGS) entry which is preliminary data.</text>
</comment>
<evidence type="ECO:0000256" key="2">
    <source>
        <dbReference type="ARBA" id="ARBA00023125"/>
    </source>
</evidence>
<dbReference type="SUPFAM" id="SSF53822">
    <property type="entry name" value="Periplasmic binding protein-like I"/>
    <property type="match status" value="1"/>
</dbReference>